<keyword evidence="1" id="KW-0812">Transmembrane</keyword>
<organism evidence="2">
    <name type="scientific">Arundo donax</name>
    <name type="common">Giant reed</name>
    <name type="synonym">Donax arundinaceus</name>
    <dbReference type="NCBI Taxonomy" id="35708"/>
    <lineage>
        <taxon>Eukaryota</taxon>
        <taxon>Viridiplantae</taxon>
        <taxon>Streptophyta</taxon>
        <taxon>Embryophyta</taxon>
        <taxon>Tracheophyta</taxon>
        <taxon>Spermatophyta</taxon>
        <taxon>Magnoliopsida</taxon>
        <taxon>Liliopsida</taxon>
        <taxon>Poales</taxon>
        <taxon>Poaceae</taxon>
        <taxon>PACMAD clade</taxon>
        <taxon>Arundinoideae</taxon>
        <taxon>Arundineae</taxon>
        <taxon>Arundo</taxon>
    </lineage>
</organism>
<reference evidence="2" key="1">
    <citation type="submission" date="2014-09" db="EMBL/GenBank/DDBJ databases">
        <authorList>
            <person name="Magalhaes I.L.F."/>
            <person name="Oliveira U."/>
            <person name="Santos F.R."/>
            <person name="Vidigal T.H.D.A."/>
            <person name="Brescovit A.D."/>
            <person name="Santos A.J."/>
        </authorList>
    </citation>
    <scope>NUCLEOTIDE SEQUENCE</scope>
    <source>
        <tissue evidence="2">Shoot tissue taken approximately 20 cm above the soil surface</tissue>
    </source>
</reference>
<protein>
    <submittedName>
        <fullName evidence="2">Uncharacterized protein</fullName>
    </submittedName>
</protein>
<accession>A0A0A8ZQ95</accession>
<feature type="transmembrane region" description="Helical" evidence="1">
    <location>
        <begin position="7"/>
        <end position="28"/>
    </location>
</feature>
<proteinExistence type="predicted"/>
<reference evidence="2" key="2">
    <citation type="journal article" date="2015" name="Data Brief">
        <title>Shoot transcriptome of the giant reed, Arundo donax.</title>
        <authorList>
            <person name="Barrero R.A."/>
            <person name="Guerrero F.D."/>
            <person name="Moolhuijzen P."/>
            <person name="Goolsby J.A."/>
            <person name="Tidwell J."/>
            <person name="Bellgard S.E."/>
            <person name="Bellgard M.I."/>
        </authorList>
    </citation>
    <scope>NUCLEOTIDE SEQUENCE</scope>
    <source>
        <tissue evidence="2">Shoot tissue taken approximately 20 cm above the soil surface</tissue>
    </source>
</reference>
<dbReference type="AlphaFoldDB" id="A0A0A8ZQ95"/>
<name>A0A0A8ZQ95_ARUDO</name>
<feature type="transmembrane region" description="Helical" evidence="1">
    <location>
        <begin position="40"/>
        <end position="56"/>
    </location>
</feature>
<sequence>MKLRSEIVVVVCVFCLLSFWNFVCSVGLVDSSMLGGCTMLTSYWLAAYAIISLSISRGSDDNVLMYAYWSV</sequence>
<keyword evidence="1" id="KW-0472">Membrane</keyword>
<dbReference type="EMBL" id="GBRH01256336">
    <property type="protein sequence ID" value="JAD41559.1"/>
    <property type="molecule type" value="Transcribed_RNA"/>
</dbReference>
<evidence type="ECO:0000256" key="1">
    <source>
        <dbReference type="SAM" id="Phobius"/>
    </source>
</evidence>
<keyword evidence="1" id="KW-1133">Transmembrane helix</keyword>
<evidence type="ECO:0000313" key="2">
    <source>
        <dbReference type="EMBL" id="JAD41559.1"/>
    </source>
</evidence>